<dbReference type="PANTHER" id="PTHR43722">
    <property type="entry name" value="PROLINE IMINOPEPTIDASE"/>
    <property type="match status" value="1"/>
</dbReference>
<evidence type="ECO:0000256" key="10">
    <source>
        <dbReference type="SAM" id="Phobius"/>
    </source>
</evidence>
<keyword evidence="6" id="KW-0963">Cytoplasm</keyword>
<evidence type="ECO:0000256" key="6">
    <source>
        <dbReference type="ARBA" id="ARBA00022490"/>
    </source>
</evidence>
<evidence type="ECO:0000256" key="1">
    <source>
        <dbReference type="ARBA" id="ARBA00001585"/>
    </source>
</evidence>
<dbReference type="EC" id="3.4.11.5" evidence="4"/>
<keyword evidence="7" id="KW-0645">Protease</keyword>
<dbReference type="InterPro" id="IPR000073">
    <property type="entry name" value="AB_hydrolase_1"/>
</dbReference>
<comment type="subcellular location">
    <subcellularLocation>
        <location evidence="2">Cytoplasm</location>
    </subcellularLocation>
</comment>
<dbReference type="EMBL" id="PVXQ01000034">
    <property type="protein sequence ID" value="PRR81208.1"/>
    <property type="molecule type" value="Genomic_DNA"/>
</dbReference>
<evidence type="ECO:0000256" key="5">
    <source>
        <dbReference type="ARBA" id="ARBA00022438"/>
    </source>
</evidence>
<proteinExistence type="inferred from homology"/>
<reference evidence="12 13" key="1">
    <citation type="submission" date="2018-03" db="EMBL/GenBank/DDBJ databases">
        <title>Genome sequence of Clostridium vincentii DSM 10228.</title>
        <authorList>
            <person name="Poehlein A."/>
            <person name="Daniel R."/>
        </authorList>
    </citation>
    <scope>NUCLEOTIDE SEQUENCE [LARGE SCALE GENOMIC DNA]</scope>
    <source>
        <strain evidence="12 13">DSM 10228</strain>
    </source>
</reference>
<keyword evidence="10" id="KW-0812">Transmembrane</keyword>
<dbReference type="Pfam" id="PF00561">
    <property type="entry name" value="Abhydrolase_1"/>
    <property type="match status" value="1"/>
</dbReference>
<dbReference type="SUPFAM" id="SSF53474">
    <property type="entry name" value="alpha/beta-Hydrolases"/>
    <property type="match status" value="1"/>
</dbReference>
<evidence type="ECO:0000256" key="2">
    <source>
        <dbReference type="ARBA" id="ARBA00004496"/>
    </source>
</evidence>
<evidence type="ECO:0000259" key="11">
    <source>
        <dbReference type="Pfam" id="PF00561"/>
    </source>
</evidence>
<dbReference type="InterPro" id="IPR002410">
    <property type="entry name" value="Peptidase_S33"/>
</dbReference>
<comment type="caution">
    <text evidence="12">The sequence shown here is derived from an EMBL/GenBank/DDBJ whole genome shotgun (WGS) entry which is preliminary data.</text>
</comment>
<dbReference type="PANTHER" id="PTHR43722:SF1">
    <property type="entry name" value="PROLINE IMINOPEPTIDASE"/>
    <property type="match status" value="1"/>
</dbReference>
<dbReference type="Proteomes" id="UP000239471">
    <property type="component" value="Unassembled WGS sequence"/>
</dbReference>
<keyword evidence="8 12" id="KW-0378">Hydrolase</keyword>
<comment type="similarity">
    <text evidence="3">Belongs to the peptidase S33 family.</text>
</comment>
<comment type="catalytic activity">
    <reaction evidence="1">
        <text>Release of N-terminal proline from a peptide.</text>
        <dbReference type="EC" id="3.4.11.5"/>
    </reaction>
</comment>
<keyword evidence="5 12" id="KW-0031">Aminopeptidase</keyword>
<evidence type="ECO:0000313" key="13">
    <source>
        <dbReference type="Proteomes" id="UP000239471"/>
    </source>
</evidence>
<evidence type="ECO:0000256" key="4">
    <source>
        <dbReference type="ARBA" id="ARBA00012568"/>
    </source>
</evidence>
<dbReference type="InterPro" id="IPR029058">
    <property type="entry name" value="AB_hydrolase_fold"/>
</dbReference>
<evidence type="ECO:0000256" key="8">
    <source>
        <dbReference type="ARBA" id="ARBA00022801"/>
    </source>
</evidence>
<dbReference type="GO" id="GO:0005737">
    <property type="term" value="C:cytoplasm"/>
    <property type="evidence" value="ECO:0007669"/>
    <property type="project" value="UniProtKB-SubCell"/>
</dbReference>
<dbReference type="AlphaFoldDB" id="A0A2T0BBE6"/>
<name>A0A2T0BBE6_9CLOT</name>
<dbReference type="OrthoDB" id="53505at2"/>
<evidence type="ECO:0000256" key="9">
    <source>
        <dbReference type="ARBA" id="ARBA00029605"/>
    </source>
</evidence>
<feature type="transmembrane region" description="Helical" evidence="10">
    <location>
        <begin position="6"/>
        <end position="25"/>
    </location>
</feature>
<accession>A0A2T0BBE6</accession>
<evidence type="ECO:0000313" key="12">
    <source>
        <dbReference type="EMBL" id="PRR81208.1"/>
    </source>
</evidence>
<feature type="domain" description="AB hydrolase-1" evidence="11">
    <location>
        <begin position="59"/>
        <end position="172"/>
    </location>
</feature>
<gene>
    <name evidence="12" type="primary">pip_2</name>
    <name evidence="12" type="ORF">CLVI_27120</name>
</gene>
<dbReference type="InterPro" id="IPR005944">
    <property type="entry name" value="Pro_iminopeptidase"/>
</dbReference>
<evidence type="ECO:0000256" key="3">
    <source>
        <dbReference type="ARBA" id="ARBA00010088"/>
    </source>
</evidence>
<dbReference type="PRINTS" id="PR00793">
    <property type="entry name" value="PROAMNOPTASE"/>
</dbReference>
<protein>
    <recommendedName>
        <fullName evidence="4">prolyl aminopeptidase</fullName>
        <ecNumber evidence="4">3.4.11.5</ecNumber>
    </recommendedName>
    <alternativeName>
        <fullName evidence="9">Prolyl aminopeptidase</fullName>
    </alternativeName>
</protein>
<keyword evidence="10" id="KW-0472">Membrane</keyword>
<dbReference type="GO" id="GO:0006508">
    <property type="term" value="P:proteolysis"/>
    <property type="evidence" value="ECO:0007669"/>
    <property type="project" value="UniProtKB-KW"/>
</dbReference>
<keyword evidence="13" id="KW-1185">Reference proteome</keyword>
<keyword evidence="10" id="KW-1133">Transmembrane helix</keyword>
<evidence type="ECO:0000256" key="7">
    <source>
        <dbReference type="ARBA" id="ARBA00022670"/>
    </source>
</evidence>
<dbReference type="GO" id="GO:0004177">
    <property type="term" value="F:aminopeptidase activity"/>
    <property type="evidence" value="ECO:0007669"/>
    <property type="project" value="UniProtKB-KW"/>
</dbReference>
<organism evidence="12 13">
    <name type="scientific">Clostridium vincentii</name>
    <dbReference type="NCBI Taxonomy" id="52704"/>
    <lineage>
        <taxon>Bacteria</taxon>
        <taxon>Bacillati</taxon>
        <taxon>Bacillota</taxon>
        <taxon>Clostridia</taxon>
        <taxon>Eubacteriales</taxon>
        <taxon>Clostridiaceae</taxon>
        <taxon>Clostridium</taxon>
    </lineage>
</organism>
<sequence>MEIYFILVILILGLILTGAFFPTWTPGIKGKNSVRVYEQVSINGAKHQLMIRGVDKNNPILVFVHGGPGCSEIPYVRKYQDILEQKFTIVHYDQRGTGKSYHFFEDYSNLSPELLTDDLIALTRYIRKRFGKDKVLLAGHSFGSYVGMLAAAKAPENYIAYIGIGQVSNFNESETDSLNYCIEEANKAGNKDDIANLEKIRSQVEKGDSFVPRNYIQKYGGGSRLIDEDGLYKGYRTNREYNLLDRVRLNLGVKKSEVMIGDLLQNSLPSLVKKLEIPCYFHMGQYDYKTSSKAAKNYFDSITSPEKEFILYSESAHYPQFEEKEKFAEWLIKKFSN</sequence>
<dbReference type="Gene3D" id="3.40.50.1820">
    <property type="entry name" value="alpha/beta hydrolase"/>
    <property type="match status" value="1"/>
</dbReference>